<dbReference type="InterPro" id="IPR010730">
    <property type="entry name" value="HET"/>
</dbReference>
<feature type="non-terminal residue" evidence="2">
    <location>
        <position position="638"/>
    </location>
</feature>
<feature type="non-terminal residue" evidence="2">
    <location>
        <position position="1"/>
    </location>
</feature>
<accession>A0A3E2H690</accession>
<gene>
    <name evidence="2" type="ORF">B7463_g7603</name>
</gene>
<dbReference type="PANTHER" id="PTHR33112:SF8">
    <property type="entry name" value="HETEROKARYON INCOMPATIBILITY DOMAIN-CONTAINING PROTEIN"/>
    <property type="match status" value="1"/>
</dbReference>
<comment type="caution">
    <text evidence="2">The sequence shown here is derived from an EMBL/GenBank/DDBJ whole genome shotgun (WGS) entry which is preliminary data.</text>
</comment>
<evidence type="ECO:0000313" key="2">
    <source>
        <dbReference type="EMBL" id="RFU28712.1"/>
    </source>
</evidence>
<dbReference type="EMBL" id="NCSJ02000153">
    <property type="protein sequence ID" value="RFU28712.1"/>
    <property type="molecule type" value="Genomic_DNA"/>
</dbReference>
<keyword evidence="3" id="KW-1185">Reference proteome</keyword>
<dbReference type="PANTHER" id="PTHR33112">
    <property type="entry name" value="DOMAIN PROTEIN, PUTATIVE-RELATED"/>
    <property type="match status" value="1"/>
</dbReference>
<dbReference type="OrthoDB" id="3486565at2759"/>
<dbReference type="STRING" id="5539.A0A3E2H690"/>
<dbReference type="Proteomes" id="UP000258309">
    <property type="component" value="Unassembled WGS sequence"/>
</dbReference>
<organism evidence="2 3">
    <name type="scientific">Scytalidium lignicola</name>
    <name type="common">Hyphomycete</name>
    <dbReference type="NCBI Taxonomy" id="5539"/>
    <lineage>
        <taxon>Eukaryota</taxon>
        <taxon>Fungi</taxon>
        <taxon>Dikarya</taxon>
        <taxon>Ascomycota</taxon>
        <taxon>Pezizomycotina</taxon>
        <taxon>Leotiomycetes</taxon>
        <taxon>Leotiomycetes incertae sedis</taxon>
        <taxon>Scytalidium</taxon>
    </lineage>
</organism>
<sequence length="638" mass="72583">MADHSRKENIPCPCDDEAHKNLENWYERYLASSVEETLLLEDKFSKAALEEKIQELSPQVPVSNGYCPNCQKLLDEWPVIIKKVPEYVPKLFNSGEEATRLTAHGDLSQLELAKKWLDACLETHESCKFTEGCQLPTRLIDLGSNPIHLVQSSDMTTKPRYATLSHCWGIQNFYKLQQDNLEDFMSAIPEEKPTKTSQDAIYITRSLGLRCLWIDCLCIIQPCDMDWRTESALMSSIYGGSTITIAAAGATDGTRGCFLKPPGFIGKVHIELTTGEVWDIAPSEFYRSVVNSPLAGRAWALQERLLSPRTLYFSKTELFWECRHCDASKSFPEGSPEFEYKHVFHRDRKPISEIWHTIVRLYTGAKLTFASDKLVAILGIAQKAFEENGDQYLAGLWRKDIELQFLWCQQSPGRRLRSGSKYRAPSWSWASVDEKGFVHYSPRFEGIEHVYYAHVLSASVVPAGKEPFGELEGGELRMSYSVMLAGQLKKIHGEERDDMDFSYYEVEIDSPDDRKENFQVYPDFDELDWRDIYLLPVLETLGKDKYNKRDLQGLIILPTGSKKGEYSCAGVFDMSAFDDGYQKTQDRFLGLLEASGKATAEARCANVLEEPEFVEERYVISIIKLLTGVYCTGEDRGL</sequence>
<reference evidence="2 3" key="1">
    <citation type="submission" date="2018-05" db="EMBL/GenBank/DDBJ databases">
        <title>Draft genome sequence of Scytalidium lignicola DSM 105466, a ubiquitous saprotrophic fungus.</title>
        <authorList>
            <person name="Buettner E."/>
            <person name="Gebauer A.M."/>
            <person name="Hofrichter M."/>
            <person name="Liers C."/>
            <person name="Kellner H."/>
        </authorList>
    </citation>
    <scope>NUCLEOTIDE SEQUENCE [LARGE SCALE GENOMIC DNA]</scope>
    <source>
        <strain evidence="2 3">DSM 105466</strain>
    </source>
</reference>
<evidence type="ECO:0000313" key="3">
    <source>
        <dbReference type="Proteomes" id="UP000258309"/>
    </source>
</evidence>
<evidence type="ECO:0000259" key="1">
    <source>
        <dbReference type="Pfam" id="PF06985"/>
    </source>
</evidence>
<dbReference type="Pfam" id="PF06985">
    <property type="entry name" value="HET"/>
    <property type="match status" value="1"/>
</dbReference>
<proteinExistence type="predicted"/>
<name>A0A3E2H690_SCYLI</name>
<dbReference type="OMA" id="YTMIYTM"/>
<dbReference type="AlphaFoldDB" id="A0A3E2H690"/>
<feature type="domain" description="Heterokaryon incompatibility" evidence="1">
    <location>
        <begin position="161"/>
        <end position="303"/>
    </location>
</feature>
<protein>
    <recommendedName>
        <fullName evidence="1">Heterokaryon incompatibility domain-containing protein</fullName>
    </recommendedName>
</protein>